<keyword evidence="5" id="KW-0539">Nucleus</keyword>
<dbReference type="PANTHER" id="PTHR15439:SF20">
    <property type="entry name" value="DWNN DOMAIN-CONTAINING PROTEIN"/>
    <property type="match status" value="1"/>
</dbReference>
<dbReference type="SUPFAM" id="SSF57756">
    <property type="entry name" value="Retrovirus zinc finger-like domains"/>
    <property type="match status" value="1"/>
</dbReference>
<proteinExistence type="predicted"/>
<dbReference type="Gene3D" id="3.10.20.90">
    <property type="entry name" value="Phosphatidylinositol 3-kinase Catalytic Subunit, Chain A, domain 1"/>
    <property type="match status" value="1"/>
</dbReference>
<evidence type="ECO:0000256" key="5">
    <source>
        <dbReference type="ARBA" id="ARBA00023242"/>
    </source>
</evidence>
<dbReference type="Gene3D" id="4.10.60.10">
    <property type="entry name" value="Zinc finger, CCHC-type"/>
    <property type="match status" value="1"/>
</dbReference>
<dbReference type="SMART" id="SM01180">
    <property type="entry name" value="DWNN"/>
    <property type="match status" value="1"/>
</dbReference>
<protein>
    <recommendedName>
        <fullName evidence="7">DWNN domain-containing protein</fullName>
    </recommendedName>
</protein>
<dbReference type="EMBL" id="JARPOI010000003">
    <property type="protein sequence ID" value="KAJ9184846.1"/>
    <property type="molecule type" value="Genomic_DNA"/>
</dbReference>
<feature type="domain" description="DWNN" evidence="7">
    <location>
        <begin position="3"/>
        <end position="81"/>
    </location>
</feature>
<dbReference type="InterPro" id="IPR033489">
    <property type="entry name" value="RBBP6"/>
</dbReference>
<dbReference type="Pfam" id="PF08783">
    <property type="entry name" value="DWNN"/>
    <property type="match status" value="1"/>
</dbReference>
<evidence type="ECO:0000313" key="8">
    <source>
        <dbReference type="EMBL" id="KAJ9184846.1"/>
    </source>
</evidence>
<accession>A0ABQ9MX33</accession>
<organism evidence="8 9">
    <name type="scientific">Hevea brasiliensis</name>
    <name type="common">Para rubber tree</name>
    <name type="synonym">Siphonia brasiliensis</name>
    <dbReference type="NCBI Taxonomy" id="3981"/>
    <lineage>
        <taxon>Eukaryota</taxon>
        <taxon>Viridiplantae</taxon>
        <taxon>Streptophyta</taxon>
        <taxon>Embryophyta</taxon>
        <taxon>Tracheophyta</taxon>
        <taxon>Spermatophyta</taxon>
        <taxon>Magnoliopsida</taxon>
        <taxon>eudicotyledons</taxon>
        <taxon>Gunneridae</taxon>
        <taxon>Pentapetalae</taxon>
        <taxon>rosids</taxon>
        <taxon>fabids</taxon>
        <taxon>Malpighiales</taxon>
        <taxon>Euphorbiaceae</taxon>
        <taxon>Crotonoideae</taxon>
        <taxon>Micrandreae</taxon>
        <taxon>Hevea</taxon>
    </lineage>
</organism>
<keyword evidence="2" id="KW-0479">Metal-binding</keyword>
<dbReference type="PANTHER" id="PTHR15439">
    <property type="entry name" value="RETINOBLASTOMA-BINDING PROTEIN 6"/>
    <property type="match status" value="1"/>
</dbReference>
<dbReference type="PROSITE" id="PS51282">
    <property type="entry name" value="DWNN"/>
    <property type="match status" value="1"/>
</dbReference>
<dbReference type="Gene3D" id="3.30.40.10">
    <property type="entry name" value="Zinc/RING finger domain, C3HC4 (zinc finger)"/>
    <property type="match status" value="1"/>
</dbReference>
<evidence type="ECO:0000256" key="3">
    <source>
        <dbReference type="ARBA" id="ARBA00022771"/>
    </source>
</evidence>
<dbReference type="InterPro" id="IPR013083">
    <property type="entry name" value="Znf_RING/FYVE/PHD"/>
</dbReference>
<evidence type="ECO:0000256" key="6">
    <source>
        <dbReference type="SAM" id="MobiDB-lite"/>
    </source>
</evidence>
<dbReference type="Proteomes" id="UP001174677">
    <property type="component" value="Chromosome 3"/>
</dbReference>
<evidence type="ECO:0000259" key="7">
    <source>
        <dbReference type="PROSITE" id="PS51282"/>
    </source>
</evidence>
<comment type="subcellular location">
    <subcellularLocation>
        <location evidence="1">Nucleus</location>
    </subcellularLocation>
</comment>
<dbReference type="CDD" id="cd16620">
    <property type="entry name" value="vRING-HC-C4C4_RBBP6"/>
    <property type="match status" value="1"/>
</dbReference>
<sequence length="595" mass="65102">MPIHFKFFSAKEYDSFSVDSSVISVDALKQKIVELKYKSKSNSLCLGTDLDLVVVNAQTNDCYADDMLIPNNTRVLIRRVPGSRRRNPIDNTTIVVSEKQRPLSSSYCTGSNSSKISTETAVTASCRSNPANTDVSTVCSSTVNSFSTTKPNGDNGFRCDDGFGDDVFVIPRMKPVQHSKSTVDAESDEDSKIKALVNTPALDWRLEGSNGVKNGRGFGGLVKKLPPEGYVCHRCKVRGHFIQDCPTNGDPNYDCKRLRPPTGIPKSMLMPNRGGSYVLSSGATAVLQPNYHAFEKEIFGCLPSKRSWSVGDLPPELLCPLCKQVIKDAVLTSKCCFKSFCDKCIRVHLITSKLKCVCGATNILTDYLIPNMTLRDTINCILKSGPCYSSSGENAKGNSFQDKDMELALCSEPQISTTKPSAESFQEEQKPSPADVEDGANKRKLIDAPQQMTKKARTTGATDVSDVTIGPMRMKDTASQGGVMGVEEKVQQKEISSEVEKKKEEREVVKGEVKQKVVCGAKGKKKRGRSCQGVETESYMMPIGSYAHNPYWVGAQVGLEGYMAPYYAAGAMIYGLSSFGTSFNGLMNQYTFNMQ</sequence>
<keyword evidence="3" id="KW-0863">Zinc-finger</keyword>
<evidence type="ECO:0000256" key="1">
    <source>
        <dbReference type="ARBA" id="ARBA00004123"/>
    </source>
</evidence>
<dbReference type="InterPro" id="IPR036875">
    <property type="entry name" value="Znf_CCHC_sf"/>
</dbReference>
<name>A0ABQ9MX33_HEVBR</name>
<dbReference type="InterPro" id="IPR014891">
    <property type="entry name" value="DWNN_domain"/>
</dbReference>
<evidence type="ECO:0000313" key="9">
    <source>
        <dbReference type="Proteomes" id="UP001174677"/>
    </source>
</evidence>
<comment type="caution">
    <text evidence="8">The sequence shown here is derived from an EMBL/GenBank/DDBJ whole genome shotgun (WGS) entry which is preliminary data.</text>
</comment>
<dbReference type="SUPFAM" id="SSF57850">
    <property type="entry name" value="RING/U-box"/>
    <property type="match status" value="1"/>
</dbReference>
<dbReference type="InterPro" id="IPR025829">
    <property type="entry name" value="Zn_knuckle_CX2CX3GHX4C"/>
</dbReference>
<evidence type="ECO:0000256" key="2">
    <source>
        <dbReference type="ARBA" id="ARBA00022723"/>
    </source>
</evidence>
<gene>
    <name evidence="8" type="ORF">P3X46_004532</name>
</gene>
<keyword evidence="4" id="KW-0862">Zinc</keyword>
<evidence type="ECO:0000256" key="4">
    <source>
        <dbReference type="ARBA" id="ARBA00022833"/>
    </source>
</evidence>
<keyword evidence="9" id="KW-1185">Reference proteome</keyword>
<dbReference type="Pfam" id="PF13696">
    <property type="entry name" value="zf-CCHC_2"/>
    <property type="match status" value="1"/>
</dbReference>
<reference evidence="8" key="1">
    <citation type="journal article" date="2023" name="Plant Biotechnol. J.">
        <title>Chromosome-level wild Hevea brasiliensis genome provides new tools for genomic-assisted breeding and valuable loci to elevate rubber yield.</title>
        <authorList>
            <person name="Cheng H."/>
            <person name="Song X."/>
            <person name="Hu Y."/>
            <person name="Wu T."/>
            <person name="Yang Q."/>
            <person name="An Z."/>
            <person name="Feng S."/>
            <person name="Deng Z."/>
            <person name="Wu W."/>
            <person name="Zeng X."/>
            <person name="Tu M."/>
            <person name="Wang X."/>
            <person name="Huang H."/>
        </authorList>
    </citation>
    <scope>NUCLEOTIDE SEQUENCE</scope>
    <source>
        <strain evidence="8">MT/VB/25A 57/8</strain>
    </source>
</reference>
<feature type="region of interest" description="Disordered" evidence="6">
    <location>
        <begin position="418"/>
        <end position="442"/>
    </location>
</feature>